<keyword evidence="2" id="KW-1185">Reference proteome</keyword>
<protein>
    <submittedName>
        <fullName evidence="1">Uncharacterized protein</fullName>
    </submittedName>
</protein>
<proteinExistence type="predicted"/>
<name>A0ACC2S9X4_9FUNG</name>
<gene>
    <name evidence="1" type="ORF">DSO57_1005638</name>
</gene>
<organism evidence="1 2">
    <name type="scientific">Entomophthora muscae</name>
    <dbReference type="NCBI Taxonomy" id="34485"/>
    <lineage>
        <taxon>Eukaryota</taxon>
        <taxon>Fungi</taxon>
        <taxon>Fungi incertae sedis</taxon>
        <taxon>Zoopagomycota</taxon>
        <taxon>Entomophthoromycotina</taxon>
        <taxon>Entomophthoromycetes</taxon>
        <taxon>Entomophthorales</taxon>
        <taxon>Entomophthoraceae</taxon>
        <taxon>Entomophthora</taxon>
    </lineage>
</organism>
<evidence type="ECO:0000313" key="2">
    <source>
        <dbReference type="Proteomes" id="UP001165960"/>
    </source>
</evidence>
<comment type="caution">
    <text evidence="1">The sequence shown here is derived from an EMBL/GenBank/DDBJ whole genome shotgun (WGS) entry which is preliminary data.</text>
</comment>
<dbReference type="EMBL" id="QTSX02005695">
    <property type="protein sequence ID" value="KAJ9059135.1"/>
    <property type="molecule type" value="Genomic_DNA"/>
</dbReference>
<dbReference type="Proteomes" id="UP001165960">
    <property type="component" value="Unassembled WGS sequence"/>
</dbReference>
<accession>A0ACC2S9X4</accession>
<reference evidence="1" key="1">
    <citation type="submission" date="2022-04" db="EMBL/GenBank/DDBJ databases">
        <title>Genome of the entomopathogenic fungus Entomophthora muscae.</title>
        <authorList>
            <person name="Elya C."/>
            <person name="Lovett B.R."/>
            <person name="Lee E."/>
            <person name="Macias A.M."/>
            <person name="Hajek A.E."/>
            <person name="De Bivort B.L."/>
            <person name="Kasson M.T."/>
            <person name="De Fine Licht H.H."/>
            <person name="Stajich J.E."/>
        </authorList>
    </citation>
    <scope>NUCLEOTIDE SEQUENCE</scope>
    <source>
        <strain evidence="1">Berkeley</strain>
    </source>
</reference>
<evidence type="ECO:0000313" key="1">
    <source>
        <dbReference type="EMBL" id="KAJ9059135.1"/>
    </source>
</evidence>
<sequence length="235" mass="26932">MSTQFSSIEEEVKYWRQESAQWGLRERSLRSQQASLESELQTSADRIKVLQLRLETTQHKHQLLIEKQTESASSNAREANSLHKECLQLRAEIESTKANTLELEQANVRHLENERAALAKLADAQSQAKEAEAICQKLSFELENARRALSDLSLIREENIDLKADLEYYKSSLAKFEEDGSSHEADSSDATLWEREQPKKPIDPSTLKTWVGDNCIYDRLEDLSISKTKPWQAKV</sequence>